<dbReference type="InterPro" id="IPR016181">
    <property type="entry name" value="Acyl_CoA_acyltransferase"/>
</dbReference>
<keyword evidence="2" id="KW-0012">Acyltransferase</keyword>
<dbReference type="Proteomes" id="UP000265715">
    <property type="component" value="Unassembled WGS sequence"/>
</dbReference>
<keyword evidence="3" id="KW-1185">Reference proteome</keyword>
<organism evidence="2 3">
    <name type="scientific">Calidithermus terrae</name>
    <dbReference type="NCBI Taxonomy" id="1408545"/>
    <lineage>
        <taxon>Bacteria</taxon>
        <taxon>Thermotogati</taxon>
        <taxon>Deinococcota</taxon>
        <taxon>Deinococci</taxon>
        <taxon>Thermales</taxon>
        <taxon>Thermaceae</taxon>
        <taxon>Calidithermus</taxon>
    </lineage>
</organism>
<accession>A0A399E9C7</accession>
<gene>
    <name evidence="2" type="primary">mshD_7</name>
    <name evidence="2" type="ORF">Mterra_03231</name>
</gene>
<sequence length="242" mass="26265">MPLARAHSDSFSSVYLEGDRPAGVILVARRGWTSRVAAMGVAKPFRGRGVGRRMLGEALEEARARGDRRMLLEVFEQNPAAVRLYQAAGDAEARRLLGYERPAEPGEAAGLAEIDPLDYARVAAREYEPDLPWMLAPETLCGWVAPARAFRLGEAGSAGAAYALVNDTPGESFLLWGLLVPAPGRRKGWGRRMVRALAALHGGKACRVVQVVPEDLAPQFLARLGFAPLPLNQFEMRHDLGA</sequence>
<dbReference type="InterPro" id="IPR050276">
    <property type="entry name" value="MshD_Acetyltransferase"/>
</dbReference>
<dbReference type="GO" id="GO:0035447">
    <property type="term" value="F:mycothiol synthase activity"/>
    <property type="evidence" value="ECO:0007669"/>
    <property type="project" value="UniProtKB-EC"/>
</dbReference>
<dbReference type="PROSITE" id="PS51186">
    <property type="entry name" value="GNAT"/>
    <property type="match status" value="1"/>
</dbReference>
<dbReference type="CDD" id="cd04301">
    <property type="entry name" value="NAT_SF"/>
    <property type="match status" value="1"/>
</dbReference>
<keyword evidence="2" id="KW-0808">Transferase</keyword>
<dbReference type="PANTHER" id="PTHR43617:SF20">
    <property type="entry name" value="N-ALPHA-ACETYLTRANSFERASE RIMI"/>
    <property type="match status" value="1"/>
</dbReference>
<name>A0A399E9C7_9DEIN</name>
<feature type="domain" description="N-acetyltransferase" evidence="1">
    <location>
        <begin position="1"/>
        <end position="118"/>
    </location>
</feature>
<dbReference type="AlphaFoldDB" id="A0A399E9C7"/>
<dbReference type="EC" id="2.3.1.189" evidence="2"/>
<dbReference type="OrthoDB" id="4228396at2"/>
<dbReference type="PANTHER" id="PTHR43617">
    <property type="entry name" value="L-AMINO ACID N-ACETYLTRANSFERASE"/>
    <property type="match status" value="1"/>
</dbReference>
<comment type="caution">
    <text evidence="2">The sequence shown here is derived from an EMBL/GenBank/DDBJ whole genome shotgun (WGS) entry which is preliminary data.</text>
</comment>
<dbReference type="EMBL" id="QXDL01000183">
    <property type="protein sequence ID" value="RIH81327.1"/>
    <property type="molecule type" value="Genomic_DNA"/>
</dbReference>
<dbReference type="InterPro" id="IPR000182">
    <property type="entry name" value="GNAT_dom"/>
</dbReference>
<protein>
    <submittedName>
        <fullName evidence="2">Mycothiol acetyltransferase</fullName>
        <ecNumber evidence="2">2.3.1.189</ecNumber>
    </submittedName>
</protein>
<dbReference type="SUPFAM" id="SSF55729">
    <property type="entry name" value="Acyl-CoA N-acyltransferases (Nat)"/>
    <property type="match status" value="2"/>
</dbReference>
<dbReference type="RefSeq" id="WP_119316162.1">
    <property type="nucleotide sequence ID" value="NZ_QXDL01000183.1"/>
</dbReference>
<evidence type="ECO:0000313" key="3">
    <source>
        <dbReference type="Proteomes" id="UP000265715"/>
    </source>
</evidence>
<reference evidence="2 3" key="1">
    <citation type="submission" date="2018-08" db="EMBL/GenBank/DDBJ databases">
        <title>Meiothermus terrae DSM 26712 genome sequencing project.</title>
        <authorList>
            <person name="Da Costa M.S."/>
            <person name="Albuquerque L."/>
            <person name="Raposo P."/>
            <person name="Froufe H.J.C."/>
            <person name="Barroso C.S."/>
            <person name="Egas C."/>
        </authorList>
    </citation>
    <scope>NUCLEOTIDE SEQUENCE [LARGE SCALE GENOMIC DNA]</scope>
    <source>
        <strain evidence="2 3">DSM 26712</strain>
    </source>
</reference>
<dbReference type="Gene3D" id="3.40.630.30">
    <property type="match status" value="2"/>
</dbReference>
<evidence type="ECO:0000259" key="1">
    <source>
        <dbReference type="PROSITE" id="PS51186"/>
    </source>
</evidence>
<dbReference type="Pfam" id="PF00583">
    <property type="entry name" value="Acetyltransf_1"/>
    <property type="match status" value="1"/>
</dbReference>
<proteinExistence type="predicted"/>
<evidence type="ECO:0000313" key="2">
    <source>
        <dbReference type="EMBL" id="RIH81327.1"/>
    </source>
</evidence>